<evidence type="ECO:0000256" key="1">
    <source>
        <dbReference type="SAM" id="MobiDB-lite"/>
    </source>
</evidence>
<organism evidence="3 4">
    <name type="scientific">Croceitalea dokdonensis DOKDO 023</name>
    <dbReference type="NCBI Taxonomy" id="1300341"/>
    <lineage>
        <taxon>Bacteria</taxon>
        <taxon>Pseudomonadati</taxon>
        <taxon>Bacteroidota</taxon>
        <taxon>Flavobacteriia</taxon>
        <taxon>Flavobacteriales</taxon>
        <taxon>Flavobacteriaceae</taxon>
        <taxon>Croceitalea</taxon>
    </lineage>
</organism>
<proteinExistence type="predicted"/>
<gene>
    <name evidence="3" type="ORF">I595_279</name>
</gene>
<sequence length="125" mass="13420">MKKIIYLPVLLLLFLNTSCSEDDEAEEIRPSLTGSWSGTYSGDDRGNWTVNVSSTGNVSGTATSSFTQDSADITGKVSDTGNLSATIGITDDHEFFGQLGENNEASGTWIDTQRDQNGTWTGTKD</sequence>
<protein>
    <submittedName>
        <fullName evidence="3">Uncharacterized protein</fullName>
    </submittedName>
</protein>
<feature type="chain" id="PRO_5006134861" evidence="2">
    <location>
        <begin position="22"/>
        <end position="125"/>
    </location>
</feature>
<dbReference type="EMBL" id="LDJX01000001">
    <property type="protein sequence ID" value="KPM33376.1"/>
    <property type="molecule type" value="Genomic_DNA"/>
</dbReference>
<dbReference type="RefSeq" id="WP_054557580.1">
    <property type="nucleotide sequence ID" value="NZ_LDJX01000001.1"/>
</dbReference>
<feature type="region of interest" description="Disordered" evidence="1">
    <location>
        <begin position="98"/>
        <end position="125"/>
    </location>
</feature>
<dbReference type="AlphaFoldDB" id="A0A0P7AIF0"/>
<name>A0A0P7AIF0_9FLAO</name>
<dbReference type="Proteomes" id="UP000050280">
    <property type="component" value="Unassembled WGS sequence"/>
</dbReference>
<evidence type="ECO:0000256" key="2">
    <source>
        <dbReference type="SAM" id="SignalP"/>
    </source>
</evidence>
<keyword evidence="4" id="KW-1185">Reference proteome</keyword>
<comment type="caution">
    <text evidence="3">The sequence shown here is derived from an EMBL/GenBank/DDBJ whole genome shotgun (WGS) entry which is preliminary data.</text>
</comment>
<accession>A0A0P7AIF0</accession>
<evidence type="ECO:0000313" key="4">
    <source>
        <dbReference type="Proteomes" id="UP000050280"/>
    </source>
</evidence>
<dbReference type="STRING" id="1300341.I595_279"/>
<evidence type="ECO:0000313" key="3">
    <source>
        <dbReference type="EMBL" id="KPM33376.1"/>
    </source>
</evidence>
<keyword evidence="2" id="KW-0732">Signal</keyword>
<reference evidence="3 4" key="1">
    <citation type="submission" date="2015-09" db="EMBL/GenBank/DDBJ databases">
        <title>Genome sequence of the marine flavobacterium Croceitalea dokdonensis DOKDO 023 that contains proton- and sodium-pumping rhodopsins.</title>
        <authorList>
            <person name="Kwon S.-K."/>
            <person name="Lee H.K."/>
            <person name="Kwak M.-J."/>
            <person name="Kim J.F."/>
        </authorList>
    </citation>
    <scope>NUCLEOTIDE SEQUENCE [LARGE SCALE GENOMIC DNA]</scope>
    <source>
        <strain evidence="3 4">DOKDO 023</strain>
    </source>
</reference>
<feature type="compositionally biased region" description="Polar residues" evidence="1">
    <location>
        <begin position="100"/>
        <end position="125"/>
    </location>
</feature>
<feature type="signal peptide" evidence="2">
    <location>
        <begin position="1"/>
        <end position="21"/>
    </location>
</feature>
<dbReference type="OrthoDB" id="963096at2"/>